<organism evidence="1 2">
    <name type="scientific">Litoreibacter meonggei</name>
    <dbReference type="NCBI Taxonomy" id="1049199"/>
    <lineage>
        <taxon>Bacteria</taxon>
        <taxon>Pseudomonadati</taxon>
        <taxon>Pseudomonadota</taxon>
        <taxon>Alphaproteobacteria</taxon>
        <taxon>Rhodobacterales</taxon>
        <taxon>Roseobacteraceae</taxon>
        <taxon>Litoreibacter</taxon>
    </lineage>
</organism>
<dbReference type="EMBL" id="RCCE01000003">
    <property type="protein sequence ID" value="RLJ51533.1"/>
    <property type="molecule type" value="Genomic_DNA"/>
</dbReference>
<gene>
    <name evidence="1" type="ORF">BCF46_1746</name>
</gene>
<accession>A0A497WR77</accession>
<evidence type="ECO:0000313" key="1">
    <source>
        <dbReference type="EMBL" id="RLJ51533.1"/>
    </source>
</evidence>
<evidence type="ECO:0000313" key="2">
    <source>
        <dbReference type="Proteomes" id="UP000269157"/>
    </source>
</evidence>
<dbReference type="Proteomes" id="UP000269157">
    <property type="component" value="Unassembled WGS sequence"/>
</dbReference>
<dbReference type="AlphaFoldDB" id="A0A497WR77"/>
<protein>
    <submittedName>
        <fullName evidence="1">Uncharacterized protein</fullName>
    </submittedName>
</protein>
<dbReference type="OrthoDB" id="9973104at2"/>
<proteinExistence type="predicted"/>
<comment type="caution">
    <text evidence="1">The sequence shown here is derived from an EMBL/GenBank/DDBJ whole genome shotgun (WGS) entry which is preliminary data.</text>
</comment>
<sequence length="117" mass="13092">MRDFPDIRFSHFADAAFTRACGILVTAKRHGSPKRPFNLDLIGQIQILLQLRNAGTNETLIMPTDAISALGFQRLLIIKIESNCDFAKPNIVGLRCFGWLDDLLPARTILLRVVTTL</sequence>
<keyword evidence="2" id="KW-1185">Reference proteome</keyword>
<name>A0A497WR77_9RHOB</name>
<reference evidence="1 2" key="1">
    <citation type="submission" date="2018-10" db="EMBL/GenBank/DDBJ databases">
        <title>Genomic Encyclopedia of Archaeal and Bacterial Type Strains, Phase II (KMG-II): from individual species to whole genera.</title>
        <authorList>
            <person name="Goeker M."/>
        </authorList>
    </citation>
    <scope>NUCLEOTIDE SEQUENCE [LARGE SCALE GENOMIC DNA]</scope>
    <source>
        <strain evidence="1 2">DSM 29466</strain>
    </source>
</reference>